<feature type="region of interest" description="Disordered" evidence="2">
    <location>
        <begin position="410"/>
        <end position="519"/>
    </location>
</feature>
<evidence type="ECO:0000313" key="3">
    <source>
        <dbReference type="EMBL" id="KDR73738.1"/>
    </source>
</evidence>
<keyword evidence="1" id="KW-0175">Coiled coil</keyword>
<feature type="compositionally biased region" description="Low complexity" evidence="2">
    <location>
        <begin position="160"/>
        <end position="169"/>
    </location>
</feature>
<evidence type="ECO:0000256" key="2">
    <source>
        <dbReference type="SAM" id="MobiDB-lite"/>
    </source>
</evidence>
<name>A0A067T3Y1_GALM3</name>
<feature type="compositionally biased region" description="Polar residues" evidence="2">
    <location>
        <begin position="28"/>
        <end position="46"/>
    </location>
</feature>
<feature type="compositionally biased region" description="Polar residues" evidence="2">
    <location>
        <begin position="424"/>
        <end position="437"/>
    </location>
</feature>
<proteinExistence type="predicted"/>
<feature type="compositionally biased region" description="Basic and acidic residues" evidence="2">
    <location>
        <begin position="52"/>
        <end position="64"/>
    </location>
</feature>
<evidence type="ECO:0000313" key="4">
    <source>
        <dbReference type="Proteomes" id="UP000027222"/>
    </source>
</evidence>
<feature type="compositionally biased region" description="Low complexity" evidence="2">
    <location>
        <begin position="449"/>
        <end position="459"/>
    </location>
</feature>
<feature type="region of interest" description="Disordered" evidence="2">
    <location>
        <begin position="207"/>
        <end position="232"/>
    </location>
</feature>
<organism evidence="3 4">
    <name type="scientific">Galerina marginata (strain CBS 339.88)</name>
    <dbReference type="NCBI Taxonomy" id="685588"/>
    <lineage>
        <taxon>Eukaryota</taxon>
        <taxon>Fungi</taxon>
        <taxon>Dikarya</taxon>
        <taxon>Basidiomycota</taxon>
        <taxon>Agaricomycotina</taxon>
        <taxon>Agaricomycetes</taxon>
        <taxon>Agaricomycetidae</taxon>
        <taxon>Agaricales</taxon>
        <taxon>Agaricineae</taxon>
        <taxon>Strophariaceae</taxon>
        <taxon>Galerina</taxon>
    </lineage>
</organism>
<feature type="compositionally biased region" description="Polar residues" evidence="2">
    <location>
        <begin position="1026"/>
        <end position="1047"/>
    </location>
</feature>
<dbReference type="EMBL" id="KL142385">
    <property type="protein sequence ID" value="KDR73738.1"/>
    <property type="molecule type" value="Genomic_DNA"/>
</dbReference>
<feature type="region of interest" description="Disordered" evidence="2">
    <location>
        <begin position="1152"/>
        <end position="1172"/>
    </location>
</feature>
<dbReference type="Proteomes" id="UP000027222">
    <property type="component" value="Unassembled WGS sequence"/>
</dbReference>
<feature type="coiled-coil region" evidence="1">
    <location>
        <begin position="814"/>
        <end position="863"/>
    </location>
</feature>
<feature type="compositionally biased region" description="Basic and acidic residues" evidence="2">
    <location>
        <begin position="487"/>
        <end position="518"/>
    </location>
</feature>
<evidence type="ECO:0000256" key="1">
    <source>
        <dbReference type="SAM" id="Coils"/>
    </source>
</evidence>
<feature type="region of interest" description="Disordered" evidence="2">
    <location>
        <begin position="620"/>
        <end position="639"/>
    </location>
</feature>
<accession>A0A067T3Y1</accession>
<keyword evidence="4" id="KW-1185">Reference proteome</keyword>
<feature type="region of interest" description="Disordered" evidence="2">
    <location>
        <begin position="19"/>
        <end position="183"/>
    </location>
</feature>
<protein>
    <submittedName>
        <fullName evidence="3">Uncharacterized protein</fullName>
    </submittedName>
</protein>
<gene>
    <name evidence="3" type="ORF">GALMADRAFT_251556</name>
</gene>
<feature type="compositionally biased region" description="Low complexity" evidence="2">
    <location>
        <begin position="985"/>
        <end position="997"/>
    </location>
</feature>
<sequence length="1292" mass="137741">MTSTRIPIPTNLKERIAALEQRNAANGGANSRPISPTPSAGPTVSTKAHPAAFRDKIAKFEKKGGVPVPRGSFGLGAPPTSHGPSRQGELYGNRIPAPARTVSNGVYPVSRAASPTGGMSTPGSPHDRRSFSLSSVISDDDNLDYTPVSSPTFAFPPDSPESVSVSLSPEPSPTNTEIGSFNRPIVRGTSFQKALEIARNAELAKLEGGPDPLLLTPRLESPGDEDELETPEPTPVIVVSSEDTTPMVLHESPTVESNPPTIMEPPPVEVVEFPVATPNSELETSLGPSIEPEPQIVEEVPAVEVQAELPPPIQPLPIIEAPIIEATPITPIHEEPLPIASSAVDMAPVFEVVPLIIRKRQPTLPEQPKEVVPEVARTPSPPPYTADPIPLEESPIKMVVSDKEDVVPTPPVVVANVPSPVEPTSGSTSKENPSQKPLPNIPREPDVPAPHVVPAAKPEPMGPLPGLPVEAASTPLPSIELPPPEIIVHDEPTTTQKVEVKVDEPPIESSNKRDDFYSRKSNTLTLDPELLKNDVPLSPALPTGMSAMSLTDVLGNYFTSGLGTSGDGAFRAATPPNLAETPLSPAARLAYDSPEASPRPKIKPVDPQSFLSPPGTGFLSAVPSSGGTSMGSLSSLGSRPMSMIETSPGHVTRALRMTPATSRGVPMFLPPNSARTRKSDFVHFPPTPDAEEEAAAHEFGSVTLHKASQSMSVSGADARRHGSETDLSDPSMRAGTFSAVVHGKVRETPVSATMPVGTGRRGFVPETPQMRRVKRETLLEPPMSPGQGELAALLQEAVWLEDTLSQGTLPTELAVKMEREAKEREREKERKKLATIAEAEAKVKRQEEERKRVELANAQAKRDEPMSGKLKHTFLIPLAKARSVHHRKEVSTPAQMETFPARVQDDPAFHPKSASVSDNKASYSHQQQNSQTMPQRPVTPENTTMLKPVETPTKSPRTSRFAGFRRLGSISARPNTMHGASARYSNSTSSEISSEDSQPVATPPEGMLEFGMKHPPGPSSEFGHVSNGSTTSFPSLSPRKSTSSLGRATSFAEKMWSRARTKSGASNLSSTSEVTIDDSVPRLPALGPPPALTLSSMSSSVPVIIHPLPEEDFQVVHPPKRSASLKRSYALPPIPSETVPPLPVFTATTFQPQTPTRQQVSDISNDSLLTPGFDSTRPTSWTSMSSAGSLPSPLFDQALFDAFPSVPEATPMPDSMALYNFPHRWDNKASAPAMSSTQPSFDSALLSSAIHLASKTAAAPSTATLNRYPSGRTGAATPTPVPVSRRSGETVR</sequence>
<reference evidence="4" key="1">
    <citation type="journal article" date="2014" name="Proc. Natl. Acad. Sci. U.S.A.">
        <title>Extensive sampling of basidiomycete genomes demonstrates inadequacy of the white-rot/brown-rot paradigm for wood decay fungi.</title>
        <authorList>
            <person name="Riley R."/>
            <person name="Salamov A.A."/>
            <person name="Brown D.W."/>
            <person name="Nagy L.G."/>
            <person name="Floudas D."/>
            <person name="Held B.W."/>
            <person name="Levasseur A."/>
            <person name="Lombard V."/>
            <person name="Morin E."/>
            <person name="Otillar R."/>
            <person name="Lindquist E.A."/>
            <person name="Sun H."/>
            <person name="LaButti K.M."/>
            <person name="Schmutz J."/>
            <person name="Jabbour D."/>
            <person name="Luo H."/>
            <person name="Baker S.E."/>
            <person name="Pisabarro A.G."/>
            <person name="Walton J.D."/>
            <person name="Blanchette R.A."/>
            <person name="Henrissat B."/>
            <person name="Martin F."/>
            <person name="Cullen D."/>
            <person name="Hibbett D.S."/>
            <person name="Grigoriev I.V."/>
        </authorList>
    </citation>
    <scope>NUCLEOTIDE SEQUENCE [LARGE SCALE GENOMIC DNA]</scope>
    <source>
        <strain evidence="4">CBS 339.88</strain>
    </source>
</reference>
<feature type="compositionally biased region" description="Low complexity" evidence="2">
    <location>
        <begin position="412"/>
        <end position="423"/>
    </location>
</feature>
<dbReference type="STRING" id="685588.A0A067T3Y1"/>
<feature type="region of interest" description="Disordered" evidence="2">
    <location>
        <begin position="367"/>
        <end position="390"/>
    </location>
</feature>
<feature type="region of interest" description="Disordered" evidence="2">
    <location>
        <begin position="882"/>
        <end position="1048"/>
    </location>
</feature>
<feature type="compositionally biased region" description="Polar residues" evidence="2">
    <location>
        <begin position="914"/>
        <end position="945"/>
    </location>
</feature>
<dbReference type="HOGENOM" id="CLU_274362_0_0_1"/>
<feature type="compositionally biased region" description="Low complexity" evidence="2">
    <location>
        <begin position="623"/>
        <end position="639"/>
    </location>
</feature>
<feature type="region of interest" description="Disordered" evidence="2">
    <location>
        <begin position="1259"/>
        <end position="1292"/>
    </location>
</feature>
<dbReference type="OrthoDB" id="3237291at2759"/>